<dbReference type="SUPFAM" id="SSF48452">
    <property type="entry name" value="TPR-like"/>
    <property type="match status" value="1"/>
</dbReference>
<keyword evidence="5" id="KW-0998">Cell outer membrane</keyword>
<organism evidence="8 9">
    <name type="scientific">Rufibacter hautae</name>
    <dbReference type="NCBI Taxonomy" id="2595005"/>
    <lineage>
        <taxon>Bacteria</taxon>
        <taxon>Pseudomonadati</taxon>
        <taxon>Bacteroidota</taxon>
        <taxon>Cytophagia</taxon>
        <taxon>Cytophagales</taxon>
        <taxon>Hymenobacteraceae</taxon>
        <taxon>Rufibacter</taxon>
    </lineage>
</organism>
<evidence type="ECO:0000313" key="9">
    <source>
        <dbReference type="Proteomes" id="UP000324133"/>
    </source>
</evidence>
<dbReference type="Pfam" id="PF14322">
    <property type="entry name" value="SusD-like_3"/>
    <property type="match status" value="1"/>
</dbReference>
<dbReference type="GO" id="GO:0009279">
    <property type="term" value="C:cell outer membrane"/>
    <property type="evidence" value="ECO:0007669"/>
    <property type="project" value="UniProtKB-SubCell"/>
</dbReference>
<dbReference type="RefSeq" id="WP_149091221.1">
    <property type="nucleotide sequence ID" value="NZ_VKKY01000002.1"/>
</dbReference>
<dbReference type="AlphaFoldDB" id="A0A5B6TE30"/>
<proteinExistence type="inferred from homology"/>
<protein>
    <submittedName>
        <fullName evidence="8">RagB/SusD family nutrient uptake outer membrane protein</fullName>
    </submittedName>
</protein>
<evidence type="ECO:0000256" key="3">
    <source>
        <dbReference type="ARBA" id="ARBA00022729"/>
    </source>
</evidence>
<gene>
    <name evidence="8" type="ORF">FOA19_12935</name>
</gene>
<feature type="domain" description="SusD-like N-terminal" evidence="7">
    <location>
        <begin position="25"/>
        <end position="241"/>
    </location>
</feature>
<dbReference type="OrthoDB" id="1100079at2"/>
<evidence type="ECO:0000259" key="7">
    <source>
        <dbReference type="Pfam" id="PF14322"/>
    </source>
</evidence>
<evidence type="ECO:0000256" key="5">
    <source>
        <dbReference type="ARBA" id="ARBA00023237"/>
    </source>
</evidence>
<dbReference type="EMBL" id="VKKY01000002">
    <property type="protein sequence ID" value="KAA3438161.1"/>
    <property type="molecule type" value="Genomic_DNA"/>
</dbReference>
<accession>A0A5B6TE30</accession>
<evidence type="ECO:0000259" key="6">
    <source>
        <dbReference type="Pfam" id="PF07980"/>
    </source>
</evidence>
<dbReference type="InterPro" id="IPR011990">
    <property type="entry name" value="TPR-like_helical_dom_sf"/>
</dbReference>
<feature type="domain" description="RagB/SusD" evidence="6">
    <location>
        <begin position="363"/>
        <end position="449"/>
    </location>
</feature>
<comment type="similarity">
    <text evidence="2">Belongs to the SusD family.</text>
</comment>
<dbReference type="Proteomes" id="UP000324133">
    <property type="component" value="Unassembled WGS sequence"/>
</dbReference>
<evidence type="ECO:0000256" key="2">
    <source>
        <dbReference type="ARBA" id="ARBA00006275"/>
    </source>
</evidence>
<dbReference type="InterPro" id="IPR033985">
    <property type="entry name" value="SusD-like_N"/>
</dbReference>
<dbReference type="Gene3D" id="1.25.40.390">
    <property type="match status" value="1"/>
</dbReference>
<keyword evidence="4" id="KW-0472">Membrane</keyword>
<evidence type="ECO:0000313" key="8">
    <source>
        <dbReference type="EMBL" id="KAA3438161.1"/>
    </source>
</evidence>
<dbReference type="Pfam" id="PF07980">
    <property type="entry name" value="SusD_RagB"/>
    <property type="match status" value="1"/>
</dbReference>
<comment type="subcellular location">
    <subcellularLocation>
        <location evidence="1">Cell outer membrane</location>
    </subcellularLocation>
</comment>
<dbReference type="CDD" id="cd08977">
    <property type="entry name" value="SusD"/>
    <property type="match status" value="1"/>
</dbReference>
<comment type="caution">
    <text evidence="8">The sequence shown here is derived from an EMBL/GenBank/DDBJ whole genome shotgun (WGS) entry which is preliminary data.</text>
</comment>
<keyword evidence="9" id="KW-1185">Reference proteome</keyword>
<name>A0A5B6TE30_9BACT</name>
<dbReference type="InterPro" id="IPR012944">
    <property type="entry name" value="SusD_RagB_dom"/>
</dbReference>
<evidence type="ECO:0000256" key="1">
    <source>
        <dbReference type="ARBA" id="ARBA00004442"/>
    </source>
</evidence>
<evidence type="ECO:0000256" key="4">
    <source>
        <dbReference type="ARBA" id="ARBA00023136"/>
    </source>
</evidence>
<reference evidence="8 9" key="1">
    <citation type="submission" date="2019-07" db="EMBL/GenBank/DDBJ databases">
        <title>Rufibacter sp. nov., isolated from lake sediment.</title>
        <authorList>
            <person name="Qu J.-H."/>
        </authorList>
    </citation>
    <scope>NUCLEOTIDE SEQUENCE [LARGE SCALE GENOMIC DNA]</scope>
    <source>
        <strain evidence="8 9">NBS58-1</strain>
    </source>
</reference>
<sequence length="491" mass="55260">MKLNKVKIYTVLLGASLGLGACQDDFLETVPSNAASYEQAFSSPAAVEAALTGIYRLMRDAPVNSGSTANHDSYGIPHFNETWDVMGQDLMANTSWFVFQYELDNKLPTYRGTYMLWATNYNMITNANNIIANAAKVPNITEEQRIAFEAEARALRAFGYFNLARTYQHTYLKDPNALAVPLVLEQTTIDTEGKPRATLQEVYTQVLEDLSIAERDLPVSRVAKSRVNKNVAQGLLARVYLEMGQWQQAADFAVKAREGYPLMSANQWKEGFNNYANGEWIWGLAQSADQQVAFASFFSTMDGRYTLDEKGNRTYVRRGYNNIRANDLFVALFDPADVRREFQEAAGVTNSNRYTVTKFKDLPDLSGDFVLMRSAEMYLIEAEAKAHLGQDVDAQQLVFQLRQQRFTNPAAVVKPTTTGAELVDEIWVERRKELYGEGFGLMDIKRLQKPLVREGNHTAVLGTTPANSDLFIYMFPQLEIINNPNFGPQNP</sequence>
<keyword evidence="3" id="KW-0732">Signal</keyword>
<dbReference type="PROSITE" id="PS51257">
    <property type="entry name" value="PROKAR_LIPOPROTEIN"/>
    <property type="match status" value="1"/>
</dbReference>